<evidence type="ECO:0000256" key="6">
    <source>
        <dbReference type="SAM" id="Coils"/>
    </source>
</evidence>
<dbReference type="SUPFAM" id="SSF55874">
    <property type="entry name" value="ATPase domain of HSP90 chaperone/DNA topoisomerase II/histidine kinase"/>
    <property type="match status" value="1"/>
</dbReference>
<dbReference type="Proteomes" id="UP000603640">
    <property type="component" value="Unassembled WGS sequence"/>
</dbReference>
<dbReference type="AlphaFoldDB" id="A0A923N578"/>
<reference evidence="9" key="1">
    <citation type="submission" date="2020-08" db="EMBL/GenBank/DDBJ databases">
        <title>Pontibacter sp. SD6 16S ribosomal RNA gene Genome sequencing and assembly.</title>
        <authorList>
            <person name="Kang M."/>
        </authorList>
    </citation>
    <scope>NUCLEOTIDE SEQUENCE</scope>
    <source>
        <strain evidence="9">SD6</strain>
    </source>
</reference>
<dbReference type="PANTHER" id="PTHR43304:SF1">
    <property type="entry name" value="PAC DOMAIN-CONTAINING PROTEIN"/>
    <property type="match status" value="1"/>
</dbReference>
<dbReference type="InterPro" id="IPR000014">
    <property type="entry name" value="PAS"/>
</dbReference>
<dbReference type="Pfam" id="PF02518">
    <property type="entry name" value="HATPase_c"/>
    <property type="match status" value="1"/>
</dbReference>
<evidence type="ECO:0000313" key="10">
    <source>
        <dbReference type="Proteomes" id="UP000603640"/>
    </source>
</evidence>
<evidence type="ECO:0000256" key="5">
    <source>
        <dbReference type="ARBA" id="ARBA00022777"/>
    </source>
</evidence>
<dbReference type="EC" id="2.7.13.3" evidence="2"/>
<dbReference type="EMBL" id="JACRVF010000001">
    <property type="protein sequence ID" value="MBC5991962.1"/>
    <property type="molecule type" value="Genomic_DNA"/>
</dbReference>
<dbReference type="InterPro" id="IPR052162">
    <property type="entry name" value="Sensor_kinase/Photoreceptor"/>
</dbReference>
<dbReference type="Gene3D" id="3.30.450.20">
    <property type="entry name" value="PAS domain"/>
    <property type="match status" value="4"/>
</dbReference>
<dbReference type="InterPro" id="IPR035965">
    <property type="entry name" value="PAS-like_dom_sf"/>
</dbReference>
<evidence type="ECO:0000259" key="7">
    <source>
        <dbReference type="PROSITE" id="PS50109"/>
    </source>
</evidence>
<keyword evidence="4" id="KW-0808">Transferase</keyword>
<dbReference type="PROSITE" id="PS50109">
    <property type="entry name" value="HIS_KIN"/>
    <property type="match status" value="1"/>
</dbReference>
<evidence type="ECO:0000256" key="1">
    <source>
        <dbReference type="ARBA" id="ARBA00000085"/>
    </source>
</evidence>
<evidence type="ECO:0000256" key="4">
    <source>
        <dbReference type="ARBA" id="ARBA00022679"/>
    </source>
</evidence>
<protein>
    <recommendedName>
        <fullName evidence="2">histidine kinase</fullName>
        <ecNumber evidence="2">2.7.13.3</ecNumber>
    </recommendedName>
</protein>
<feature type="coiled-coil region" evidence="6">
    <location>
        <begin position="303"/>
        <end position="362"/>
    </location>
</feature>
<dbReference type="InterPro" id="IPR003594">
    <property type="entry name" value="HATPase_dom"/>
</dbReference>
<organism evidence="9 10">
    <name type="scientific">Pontibacter cellulosilyticus</name>
    <dbReference type="NCBI Taxonomy" id="1720253"/>
    <lineage>
        <taxon>Bacteria</taxon>
        <taxon>Pseudomonadati</taxon>
        <taxon>Bacteroidota</taxon>
        <taxon>Cytophagia</taxon>
        <taxon>Cytophagales</taxon>
        <taxon>Hymenobacteraceae</taxon>
        <taxon>Pontibacter</taxon>
    </lineage>
</organism>
<evidence type="ECO:0000313" key="9">
    <source>
        <dbReference type="EMBL" id="MBC5991962.1"/>
    </source>
</evidence>
<keyword evidence="10" id="KW-1185">Reference proteome</keyword>
<sequence length="874" mass="99830">MTKAASLPLEIAQIFEAIPDAYLILSPDLTILTASKAYLKVTDKELEKIKGRYLFDVFPDNPTLATTNATSKLRQSLEWVLKHKQAHKMPLHRYDIQHPTIPDIYTEKYWRPSNIPVLDEDGNITFIIHKVIDATHTVLVKQREKSLDQRLKQLTEVKTPATEEIMAARAEAEMELMRLNNLLMQAPAMICIFEGPQHVFKFVNPPYQKLVGDRPLLGKPIAEAMPELEGQPIFGLLDNVYRTGESVYAYEMLVQLDHANSGELGNKYYNFTYQATYSLNGEIEGIMVFAYEVTPQVLARQQLEDQRFSLQQLNEQLVIANRETQEANEELFQTQIALQELNQELEKRVADRTKELQLSKAETETQRNLLHTIFLNAPTPFVILEGPDHFFKLVNPSFQQIFPGRTLENKSLLEALPELGNTPIPEILDNVYRTGEHYEAREFPLMLARHQGDPPEEIFFTFTYQPHLNEHNAIDGVLVFVHDVTEGVRARQVVERSAEQLQLITDALPVLISYLDKEEKYRFANKAYETWFPMKSKDLLGKTVCEVVGQEAYQQIKGYIDRALSGERLNFQSRMPYRKDFVKYIQTSYIPDFRDGDVVGFYTLVNDVTEQVESRMKIEEREREAQALTKKLAATNEELIITNEQLVRTNIDLDNFIYTASHDLKAPINNIEGLVKILTESIPAEAAASEEMVHVISMIEDSISRFKRTIEHLTEITKLQKENNQEATVVELANVINDVKLDLEPQVKAANAKLSINVEPCPAIHFSKKNLRSVVYNLLSNAIKYNSPNRTPEIHLSCYQKGPYVVLSVMDNGLGMSELGRQKLFSMFGRLHDHVEGSGIGLYMVKKIVENADGHIEVESEPNVGSTFKVYLKI</sequence>
<dbReference type="Pfam" id="PF08448">
    <property type="entry name" value="PAS_4"/>
    <property type="match status" value="4"/>
</dbReference>
<dbReference type="RefSeq" id="WP_187065933.1">
    <property type="nucleotide sequence ID" value="NZ_JACRVF010000001.1"/>
</dbReference>
<gene>
    <name evidence="9" type="ORF">H8S84_03835</name>
</gene>
<dbReference type="PANTHER" id="PTHR43304">
    <property type="entry name" value="PHYTOCHROME-LIKE PROTEIN CPH1"/>
    <property type="match status" value="1"/>
</dbReference>
<evidence type="ECO:0000256" key="2">
    <source>
        <dbReference type="ARBA" id="ARBA00012438"/>
    </source>
</evidence>
<dbReference type="NCBIfam" id="TIGR00229">
    <property type="entry name" value="sensory_box"/>
    <property type="match status" value="1"/>
</dbReference>
<dbReference type="Pfam" id="PF00512">
    <property type="entry name" value="HisKA"/>
    <property type="match status" value="1"/>
</dbReference>
<dbReference type="SUPFAM" id="SSF47384">
    <property type="entry name" value="Homodimeric domain of signal transducing histidine kinase"/>
    <property type="match status" value="1"/>
</dbReference>
<dbReference type="CDD" id="cd00082">
    <property type="entry name" value="HisKA"/>
    <property type="match status" value="1"/>
</dbReference>
<feature type="domain" description="PAS" evidence="8">
    <location>
        <begin position="497"/>
        <end position="567"/>
    </location>
</feature>
<comment type="catalytic activity">
    <reaction evidence="1">
        <text>ATP + protein L-histidine = ADP + protein N-phospho-L-histidine.</text>
        <dbReference type="EC" id="2.7.13.3"/>
    </reaction>
</comment>
<dbReference type="Gene3D" id="1.10.287.130">
    <property type="match status" value="1"/>
</dbReference>
<feature type="coiled-coil region" evidence="6">
    <location>
        <begin position="618"/>
        <end position="645"/>
    </location>
</feature>
<dbReference type="InterPro" id="IPR036097">
    <property type="entry name" value="HisK_dim/P_sf"/>
</dbReference>
<name>A0A923N578_9BACT</name>
<dbReference type="InterPro" id="IPR036890">
    <property type="entry name" value="HATPase_C_sf"/>
</dbReference>
<evidence type="ECO:0000259" key="8">
    <source>
        <dbReference type="PROSITE" id="PS50112"/>
    </source>
</evidence>
<keyword evidence="6" id="KW-0175">Coiled coil</keyword>
<dbReference type="SUPFAM" id="SSF55785">
    <property type="entry name" value="PYP-like sensor domain (PAS domain)"/>
    <property type="match status" value="4"/>
</dbReference>
<proteinExistence type="predicted"/>
<dbReference type="InterPro" id="IPR013656">
    <property type="entry name" value="PAS_4"/>
</dbReference>
<dbReference type="InterPro" id="IPR004358">
    <property type="entry name" value="Sig_transdc_His_kin-like_C"/>
</dbReference>
<comment type="caution">
    <text evidence="9">The sequence shown here is derived from an EMBL/GenBank/DDBJ whole genome shotgun (WGS) entry which is preliminary data.</text>
</comment>
<dbReference type="SMART" id="SM00388">
    <property type="entry name" value="HisKA"/>
    <property type="match status" value="1"/>
</dbReference>
<dbReference type="Gene3D" id="3.30.565.10">
    <property type="entry name" value="Histidine kinase-like ATPase, C-terminal domain"/>
    <property type="match status" value="1"/>
</dbReference>
<dbReference type="SMART" id="SM00387">
    <property type="entry name" value="HATPase_c"/>
    <property type="match status" value="1"/>
</dbReference>
<dbReference type="InterPro" id="IPR003661">
    <property type="entry name" value="HisK_dim/P_dom"/>
</dbReference>
<dbReference type="PROSITE" id="PS50112">
    <property type="entry name" value="PAS"/>
    <property type="match status" value="1"/>
</dbReference>
<keyword evidence="3" id="KW-0597">Phosphoprotein</keyword>
<evidence type="ECO:0000256" key="3">
    <source>
        <dbReference type="ARBA" id="ARBA00022553"/>
    </source>
</evidence>
<dbReference type="SMART" id="SM00091">
    <property type="entry name" value="PAS"/>
    <property type="match status" value="4"/>
</dbReference>
<accession>A0A923N578</accession>
<dbReference type="InterPro" id="IPR005467">
    <property type="entry name" value="His_kinase_dom"/>
</dbReference>
<dbReference type="GO" id="GO:0000155">
    <property type="term" value="F:phosphorelay sensor kinase activity"/>
    <property type="evidence" value="ECO:0007669"/>
    <property type="project" value="InterPro"/>
</dbReference>
<dbReference type="PRINTS" id="PR00344">
    <property type="entry name" value="BCTRLSENSOR"/>
</dbReference>
<feature type="domain" description="Histidine kinase" evidence="7">
    <location>
        <begin position="659"/>
        <end position="874"/>
    </location>
</feature>
<keyword evidence="5" id="KW-0418">Kinase</keyword>